<keyword evidence="2" id="KW-0378">Hydrolase</keyword>
<dbReference type="Pfam" id="PF04851">
    <property type="entry name" value="ResIII"/>
    <property type="match status" value="1"/>
</dbReference>
<dbReference type="EMBL" id="KY914485">
    <property type="protein sequence ID" value="ARK07942.1"/>
    <property type="molecule type" value="Genomic_DNA"/>
</dbReference>
<dbReference type="Pfam" id="PF00271">
    <property type="entry name" value="Helicase_C"/>
    <property type="match status" value="1"/>
</dbReference>
<proteinExistence type="predicted"/>
<protein>
    <submittedName>
        <fullName evidence="2">Putative DNA helicase</fullName>
    </submittedName>
</protein>
<dbReference type="GO" id="GO:0005524">
    <property type="term" value="F:ATP binding"/>
    <property type="evidence" value="ECO:0007669"/>
    <property type="project" value="InterPro"/>
</dbReference>
<dbReference type="PANTHER" id="PTHR47396:SF1">
    <property type="entry name" value="ATP-DEPENDENT HELICASE IRC3-RELATED"/>
    <property type="match status" value="1"/>
</dbReference>
<accession>A0A1W6DYT2</accession>
<dbReference type="InterPro" id="IPR001650">
    <property type="entry name" value="Helicase_C-like"/>
</dbReference>
<dbReference type="Gene3D" id="3.40.50.300">
    <property type="entry name" value="P-loop containing nucleotide triphosphate hydrolases"/>
    <property type="match status" value="2"/>
</dbReference>
<evidence type="ECO:0000313" key="3">
    <source>
        <dbReference type="Proteomes" id="UP000221506"/>
    </source>
</evidence>
<dbReference type="PANTHER" id="PTHR47396">
    <property type="entry name" value="TYPE I RESTRICTION ENZYME ECOKI R PROTEIN"/>
    <property type="match status" value="1"/>
</dbReference>
<keyword evidence="2" id="KW-0547">Nucleotide-binding</keyword>
<dbReference type="InterPro" id="IPR050742">
    <property type="entry name" value="Helicase_Restrict-Modif_Enz"/>
</dbReference>
<dbReference type="GO" id="GO:0004386">
    <property type="term" value="F:helicase activity"/>
    <property type="evidence" value="ECO:0007669"/>
    <property type="project" value="UniProtKB-KW"/>
</dbReference>
<dbReference type="SUPFAM" id="SSF52540">
    <property type="entry name" value="P-loop containing nucleoside triphosphate hydrolases"/>
    <property type="match status" value="2"/>
</dbReference>
<dbReference type="GO" id="GO:0016787">
    <property type="term" value="F:hydrolase activity"/>
    <property type="evidence" value="ECO:0007669"/>
    <property type="project" value="InterPro"/>
</dbReference>
<dbReference type="GO" id="GO:0003677">
    <property type="term" value="F:DNA binding"/>
    <property type="evidence" value="ECO:0007669"/>
    <property type="project" value="InterPro"/>
</dbReference>
<sequence>MAYEVFVEKKNETFVKVYSEEPCVHQELYEFFKVKDPSYKPNRFSKYDGMVRLYDRNTGELPAGLFKTLLGRLKSYNLSFDNRFKNIREVDRQELQEWIDSLNLPFTLYDYQFELIYDAIRLRRLTGLADTGAGKSLVIYCVARFLYEFKGEPMLIMAPSIMLVSQILQDFISYGWKEAPELCQQIMEGKPKARRKPIIISTWQSLKDLDKDYFSEFTSVIVDEVHGAQAKVQYGILQKCVSAVDRLGLTGTLSGEELHGLQIEGSFGPVKRYVDTQTLKDLGQASQTQVVMVHMKYSRLDRVRLSKLDYEGQLRYIMKHDGRQRAVASLVRGLSSKGENSLVIFERVEEGLYQFKQILEDMGLGSKLRVIEGSVKLETRDEIKQYTETDEGVILLATWGTLSTGVNIKKLHNLFLNSSTKKLIRLLQTVGRLLRIHETKDVAKIFDFVDDTRESLSSKGFFVEHAKERVVHYSSKKHPIKNLSVPLEDVDGVSKEDFESILKESMKRASKREST</sequence>
<dbReference type="Gene3D" id="3.30.780.20">
    <property type="match status" value="1"/>
</dbReference>
<dbReference type="SMART" id="SM00487">
    <property type="entry name" value="DEXDc"/>
    <property type="match status" value="1"/>
</dbReference>
<dbReference type="Proteomes" id="UP000221506">
    <property type="component" value="Segment"/>
</dbReference>
<keyword evidence="2" id="KW-0347">Helicase</keyword>
<dbReference type="InterPro" id="IPR014001">
    <property type="entry name" value="Helicase_ATP-bd"/>
</dbReference>
<organism evidence="2 3">
    <name type="scientific">Aeromonas phage phiA8-29</name>
    <dbReference type="NCBI Taxonomy" id="1978922"/>
    <lineage>
        <taxon>Viruses</taxon>
        <taxon>Duplodnaviria</taxon>
        <taxon>Heunggongvirae</taxon>
        <taxon>Uroviricota</taxon>
        <taxon>Caudoviricetes</taxon>
        <taxon>Pantevenvirales</taxon>
        <taxon>Ackermannviridae</taxon>
        <taxon>Tedavirus</taxon>
        <taxon>Tedavirus A829</taxon>
    </lineage>
</organism>
<keyword evidence="2" id="KW-0067">ATP-binding</keyword>
<evidence type="ECO:0000259" key="1">
    <source>
        <dbReference type="PROSITE" id="PS51192"/>
    </source>
</evidence>
<dbReference type="InterPro" id="IPR049430">
    <property type="entry name" value="UvsW_N_sf"/>
</dbReference>
<dbReference type="InterPro" id="IPR006935">
    <property type="entry name" value="Helicase/UvrB_N"/>
</dbReference>
<feature type="domain" description="Helicase ATP-binding" evidence="1">
    <location>
        <begin position="116"/>
        <end position="271"/>
    </location>
</feature>
<dbReference type="PROSITE" id="PS51192">
    <property type="entry name" value="HELICASE_ATP_BIND_1"/>
    <property type="match status" value="1"/>
</dbReference>
<keyword evidence="3" id="KW-1185">Reference proteome</keyword>
<gene>
    <name evidence="2" type="ORF">phiA829_122</name>
</gene>
<name>A0A1W6DYT2_9CAUD</name>
<evidence type="ECO:0000313" key="2">
    <source>
        <dbReference type="EMBL" id="ARK07942.1"/>
    </source>
</evidence>
<dbReference type="InterPro" id="IPR027417">
    <property type="entry name" value="P-loop_NTPase"/>
</dbReference>
<reference evidence="2 3" key="1">
    <citation type="submission" date="2017-04" db="EMBL/GenBank/DDBJ databases">
        <title>Complete genome sequence and characterization of temperature-dependent bacteriophage phiA8-29 infecting Aeromonas.</title>
        <authorList>
            <person name="He Y."/>
            <person name="Yang H."/>
        </authorList>
    </citation>
    <scope>NUCLEOTIDE SEQUENCE [LARGE SCALE GENOMIC DNA]</scope>
</reference>